<reference evidence="1" key="1">
    <citation type="submission" date="2021-05" db="EMBL/GenBank/DDBJ databases">
        <authorList>
            <person name="Pan Q."/>
            <person name="Jouanno E."/>
            <person name="Zahm M."/>
            <person name="Klopp C."/>
            <person name="Cabau C."/>
            <person name="Louis A."/>
            <person name="Berthelot C."/>
            <person name="Parey E."/>
            <person name="Roest Crollius H."/>
            <person name="Montfort J."/>
            <person name="Robinson-Rechavi M."/>
            <person name="Bouchez O."/>
            <person name="Lampietro C."/>
            <person name="Lopez Roques C."/>
            <person name="Donnadieu C."/>
            <person name="Postlethwait J."/>
            <person name="Bobe J."/>
            <person name="Dillon D."/>
            <person name="Chandos A."/>
            <person name="von Hippel F."/>
            <person name="Guiguen Y."/>
        </authorList>
    </citation>
    <scope>NUCLEOTIDE SEQUENCE</scope>
    <source>
        <strain evidence="1">YG-Jan2019</strain>
    </source>
</reference>
<name>A0ACC2GC68_DALPE</name>
<comment type="caution">
    <text evidence="1">The sequence shown here is derived from an EMBL/GenBank/DDBJ whole genome shotgun (WGS) entry which is preliminary data.</text>
</comment>
<evidence type="ECO:0000313" key="2">
    <source>
        <dbReference type="Proteomes" id="UP001157502"/>
    </source>
</evidence>
<evidence type="ECO:0000313" key="1">
    <source>
        <dbReference type="EMBL" id="KAJ8001162.1"/>
    </source>
</evidence>
<dbReference type="EMBL" id="CM055742">
    <property type="protein sequence ID" value="KAJ8001162.1"/>
    <property type="molecule type" value="Genomic_DNA"/>
</dbReference>
<proteinExistence type="predicted"/>
<organism evidence="1 2">
    <name type="scientific">Dallia pectoralis</name>
    <name type="common">Alaska blackfish</name>
    <dbReference type="NCBI Taxonomy" id="75939"/>
    <lineage>
        <taxon>Eukaryota</taxon>
        <taxon>Metazoa</taxon>
        <taxon>Chordata</taxon>
        <taxon>Craniata</taxon>
        <taxon>Vertebrata</taxon>
        <taxon>Euteleostomi</taxon>
        <taxon>Actinopterygii</taxon>
        <taxon>Neopterygii</taxon>
        <taxon>Teleostei</taxon>
        <taxon>Protacanthopterygii</taxon>
        <taxon>Esociformes</taxon>
        <taxon>Umbridae</taxon>
        <taxon>Dallia</taxon>
    </lineage>
</organism>
<gene>
    <name evidence="1" type="ORF">DPEC_G00188410</name>
</gene>
<accession>A0ACC2GC68</accession>
<dbReference type="Proteomes" id="UP001157502">
    <property type="component" value="Chromosome 15"/>
</dbReference>
<protein>
    <submittedName>
        <fullName evidence="1">Uncharacterized protein</fullName>
    </submittedName>
</protein>
<sequence>MPIPSASPGPPHPSVNTLMCHSCPNRPRPSALLPRNSAAAKSSFGRGHPLLPTWHPTVSRHLGELRRTNELAEASVVFKNKSWGYFIYVRPLGGSTAPD</sequence>
<keyword evidence="2" id="KW-1185">Reference proteome</keyword>